<comment type="caution">
    <text evidence="1">The sequence shown here is derived from an EMBL/GenBank/DDBJ whole genome shotgun (WGS) entry which is preliminary data.</text>
</comment>
<protein>
    <submittedName>
        <fullName evidence="1">Uncharacterized protein</fullName>
    </submittedName>
</protein>
<reference evidence="2" key="1">
    <citation type="journal article" date="2019" name="Int. J. Syst. Evol. Microbiol.">
        <title>The Global Catalogue of Microorganisms (GCM) 10K type strain sequencing project: providing services to taxonomists for standard genome sequencing and annotation.</title>
        <authorList>
            <consortium name="The Broad Institute Genomics Platform"/>
            <consortium name="The Broad Institute Genome Sequencing Center for Infectious Disease"/>
            <person name="Wu L."/>
            <person name="Ma J."/>
        </authorList>
    </citation>
    <scope>NUCLEOTIDE SEQUENCE [LARGE SCALE GENOMIC DNA]</scope>
    <source>
        <strain evidence="2">CCM 7044</strain>
    </source>
</reference>
<dbReference type="Proteomes" id="UP001597479">
    <property type="component" value="Unassembled WGS sequence"/>
</dbReference>
<dbReference type="RefSeq" id="WP_377183448.1">
    <property type="nucleotide sequence ID" value="NZ_JBHUOG010000001.1"/>
</dbReference>
<sequence length="85" mass="9044">MALTRQTALFAEFAALVEMELEWVGATISSDLVDTVLNAHVEHIAQSTGVSPRQALDDAASDLGAITARSLLVVMEQDLEDTSEG</sequence>
<accession>A0ABW5VV74</accession>
<dbReference type="EMBL" id="JBHUOG010000001">
    <property type="protein sequence ID" value="MFD2794420.1"/>
    <property type="molecule type" value="Genomic_DNA"/>
</dbReference>
<evidence type="ECO:0000313" key="2">
    <source>
        <dbReference type="Proteomes" id="UP001597479"/>
    </source>
</evidence>
<name>A0ABW5VV74_9MICO</name>
<keyword evidence="2" id="KW-1185">Reference proteome</keyword>
<gene>
    <name evidence="1" type="ORF">ACFS27_12765</name>
</gene>
<organism evidence="1 2">
    <name type="scientific">Promicromonospora vindobonensis</name>
    <dbReference type="NCBI Taxonomy" id="195748"/>
    <lineage>
        <taxon>Bacteria</taxon>
        <taxon>Bacillati</taxon>
        <taxon>Actinomycetota</taxon>
        <taxon>Actinomycetes</taxon>
        <taxon>Micrococcales</taxon>
        <taxon>Promicromonosporaceae</taxon>
        <taxon>Promicromonospora</taxon>
    </lineage>
</organism>
<proteinExistence type="predicted"/>
<evidence type="ECO:0000313" key="1">
    <source>
        <dbReference type="EMBL" id="MFD2794420.1"/>
    </source>
</evidence>